<evidence type="ECO:0000259" key="1">
    <source>
        <dbReference type="Pfam" id="PF10536"/>
    </source>
</evidence>
<proteinExistence type="predicted"/>
<dbReference type="Proteomes" id="UP001358586">
    <property type="component" value="Chromosome 5"/>
</dbReference>
<dbReference type="InterPro" id="IPR044824">
    <property type="entry name" value="MAIN-like"/>
</dbReference>
<evidence type="ECO:0000313" key="2">
    <source>
        <dbReference type="EMBL" id="KAK5832072.1"/>
    </source>
</evidence>
<protein>
    <recommendedName>
        <fullName evidence="1">Aminotransferase-like plant mobile domain-containing protein</fullName>
    </recommendedName>
</protein>
<dbReference type="InterPro" id="IPR019557">
    <property type="entry name" value="AminoTfrase-like_pln_mobile"/>
</dbReference>
<dbReference type="PANTHER" id="PTHR46033">
    <property type="entry name" value="PROTEIN MAIN-LIKE 2"/>
    <property type="match status" value="1"/>
</dbReference>
<feature type="domain" description="Aminotransferase-like plant mobile" evidence="1">
    <location>
        <begin position="24"/>
        <end position="84"/>
    </location>
</feature>
<dbReference type="Pfam" id="PF10536">
    <property type="entry name" value="PMD"/>
    <property type="match status" value="1"/>
</dbReference>
<evidence type="ECO:0000313" key="3">
    <source>
        <dbReference type="Proteomes" id="UP001358586"/>
    </source>
</evidence>
<organism evidence="2 3">
    <name type="scientific">Gossypium arboreum</name>
    <name type="common">Tree cotton</name>
    <name type="synonym">Gossypium nanking</name>
    <dbReference type="NCBI Taxonomy" id="29729"/>
    <lineage>
        <taxon>Eukaryota</taxon>
        <taxon>Viridiplantae</taxon>
        <taxon>Streptophyta</taxon>
        <taxon>Embryophyta</taxon>
        <taxon>Tracheophyta</taxon>
        <taxon>Spermatophyta</taxon>
        <taxon>Magnoliopsida</taxon>
        <taxon>eudicotyledons</taxon>
        <taxon>Gunneridae</taxon>
        <taxon>Pentapetalae</taxon>
        <taxon>rosids</taxon>
        <taxon>malvids</taxon>
        <taxon>Malvales</taxon>
        <taxon>Malvaceae</taxon>
        <taxon>Malvoideae</taxon>
        <taxon>Gossypium</taxon>
    </lineage>
</organism>
<comment type="caution">
    <text evidence="2">The sequence shown here is derived from an EMBL/GenBank/DDBJ whole genome shotgun (WGS) entry which is preliminary data.</text>
</comment>
<sequence>MLNKRSKERFQPDECVIPFLELAGFGSAALIWTFDLRYDLISALVERWRPETHTFHLPCGKCIITLEDVAVQLGLPIDGNMVTGANFVHLPNTATELEVMQATRGYIIHFIGGVLVPDSYGSEMDHESGYQEVIHDSDISSDDRESFWGGGSSFGCRILFLRLWPLFPRMHTSTQTYGALAHPLSIFRRWSGIMAIEYSDSSVVYNISRHNQYDCLESFMA</sequence>
<keyword evidence="3" id="KW-1185">Reference proteome</keyword>
<gene>
    <name evidence="2" type="ORF">PVK06_015872</name>
</gene>
<dbReference type="EMBL" id="JARKNE010000005">
    <property type="protein sequence ID" value="KAK5832072.1"/>
    <property type="molecule type" value="Genomic_DNA"/>
</dbReference>
<reference evidence="2 3" key="1">
    <citation type="submission" date="2023-03" db="EMBL/GenBank/DDBJ databases">
        <title>WGS of Gossypium arboreum.</title>
        <authorList>
            <person name="Yu D."/>
        </authorList>
    </citation>
    <scope>NUCLEOTIDE SEQUENCE [LARGE SCALE GENOMIC DNA]</scope>
    <source>
        <tissue evidence="2">Leaf</tissue>
    </source>
</reference>
<accession>A0ABR0PZ47</accession>
<name>A0ABR0PZ47_GOSAR</name>
<dbReference type="PANTHER" id="PTHR46033:SF8">
    <property type="entry name" value="PROTEIN MAINTENANCE OF MERISTEMS-LIKE"/>
    <property type="match status" value="1"/>
</dbReference>